<gene>
    <name evidence="2" type="ORF">OUZ56_019650</name>
</gene>
<reference evidence="2 3" key="1">
    <citation type="journal article" date="2023" name="Nucleic Acids Res.">
        <title>The hologenome of Daphnia magna reveals possible DNA methylation and microbiome-mediated evolution of the host genome.</title>
        <authorList>
            <person name="Chaturvedi A."/>
            <person name="Li X."/>
            <person name="Dhandapani V."/>
            <person name="Marshall H."/>
            <person name="Kissane S."/>
            <person name="Cuenca-Cambronero M."/>
            <person name="Asole G."/>
            <person name="Calvet F."/>
            <person name="Ruiz-Romero M."/>
            <person name="Marangio P."/>
            <person name="Guigo R."/>
            <person name="Rago D."/>
            <person name="Mirbahai L."/>
            <person name="Eastwood N."/>
            <person name="Colbourne J.K."/>
            <person name="Zhou J."/>
            <person name="Mallon E."/>
            <person name="Orsini L."/>
        </authorList>
    </citation>
    <scope>NUCLEOTIDE SEQUENCE [LARGE SCALE GENOMIC DNA]</scope>
    <source>
        <strain evidence="2">LRV0_1</strain>
    </source>
</reference>
<dbReference type="InterPro" id="IPR011333">
    <property type="entry name" value="SKP1/BTB/POZ_sf"/>
</dbReference>
<accession>A0ABQ9ZCZ1</accession>
<feature type="domain" description="BTB" evidence="1">
    <location>
        <begin position="179"/>
        <end position="248"/>
    </location>
</feature>
<evidence type="ECO:0000313" key="2">
    <source>
        <dbReference type="EMBL" id="KAK4010508.1"/>
    </source>
</evidence>
<protein>
    <recommendedName>
        <fullName evidence="1">BTB domain-containing protein</fullName>
    </recommendedName>
</protein>
<dbReference type="PANTHER" id="PTHR24413">
    <property type="entry name" value="SPECKLE-TYPE POZ PROTEIN"/>
    <property type="match status" value="1"/>
</dbReference>
<dbReference type="SUPFAM" id="SSF54695">
    <property type="entry name" value="POZ domain"/>
    <property type="match status" value="2"/>
</dbReference>
<organism evidence="2 3">
    <name type="scientific">Daphnia magna</name>
    <dbReference type="NCBI Taxonomy" id="35525"/>
    <lineage>
        <taxon>Eukaryota</taxon>
        <taxon>Metazoa</taxon>
        <taxon>Ecdysozoa</taxon>
        <taxon>Arthropoda</taxon>
        <taxon>Crustacea</taxon>
        <taxon>Branchiopoda</taxon>
        <taxon>Diplostraca</taxon>
        <taxon>Cladocera</taxon>
        <taxon>Anomopoda</taxon>
        <taxon>Daphniidae</taxon>
        <taxon>Daphnia</taxon>
    </lineage>
</organism>
<sequence>MPALVREVENVEWIIEWKVQVVNNREIKQTLLLDRFPDSLPYFTLTCTGSSIFRNSESIEQHNCSIELCLLRTEKPAVPGTEALCSDRTAAGVVPATYHRPLSITVSWGGRRGEAMQREETTSMEKWSYNISDYPCVHRNQTLVMNFVISIKFKTFDVREMVEALKHTTDYLFLQQSHCDVQFCFPNDEHPIGAHVKMLSSRSSVFAAMFQHDMQEFKTGQVVIQDTERDIFYQLLHYIYSGRTWTSLTEGTAQKLLLAADKYNVTQLAKECTSYLISNIQWERAVDMMIWAHVHSIDKVKEAALDVVVKNGKQICPLDAWEGLVINYPQLCLEVDLFALKGKKCKTTGVFLVKIIPPDEFEEKAFTESLRMCIIPMECVTWWDSRCKGKSPNSKLEINLCYLEQAKQSSWRPHKCDVIKAAPFVTAAFQRLSSCVDSRSRCGICLGKVTLSRLELFRVDRDCALLVFARHRNSRMPVLVREVDDIEWIVEWKAQMKESQGTSVETLLMDRFPECKPNLTLTCTYGELIQLPWHLGSCRSIHLCLAQTEGPTAQDTEELCRHYKPLSVSVHFDGSQWHDMRHEDGLNEAKWVYDAPAISFARGRDASLLRCVFSIKFKTFGVSEMVEALKHVTDYLFLQQSHCDVKFCFRNDEQPLGGHVKILSSRSSVFATMFQQDTQESKTSEVFIRDTERDVFYQLLHYIYSGRLLTSLTECVAQKLLLAADKYNVTGLSTECTSYLISNIQWDRAVDLMIWAHVHSIGQVKEAALDVVAKNGKQISSLDAWKDLTINYPHLCLEVTRRMNA</sequence>
<dbReference type="Pfam" id="PF00651">
    <property type="entry name" value="BTB"/>
    <property type="match status" value="2"/>
</dbReference>
<dbReference type="PROSITE" id="PS50097">
    <property type="entry name" value="BTB"/>
    <property type="match status" value="2"/>
</dbReference>
<dbReference type="InterPro" id="IPR000210">
    <property type="entry name" value="BTB/POZ_dom"/>
</dbReference>
<dbReference type="EMBL" id="JAOYFB010000003">
    <property type="protein sequence ID" value="KAK4010508.1"/>
    <property type="molecule type" value="Genomic_DNA"/>
</dbReference>
<keyword evidence="3" id="KW-1185">Reference proteome</keyword>
<dbReference type="Gene3D" id="3.30.710.10">
    <property type="entry name" value="Potassium Channel Kv1.1, Chain A"/>
    <property type="match status" value="2"/>
</dbReference>
<evidence type="ECO:0000313" key="3">
    <source>
        <dbReference type="Proteomes" id="UP001234178"/>
    </source>
</evidence>
<dbReference type="Gene3D" id="1.25.40.420">
    <property type="match status" value="2"/>
</dbReference>
<proteinExistence type="predicted"/>
<dbReference type="CDD" id="cd18186">
    <property type="entry name" value="BTB_POZ_ZBTB_KLHL-like"/>
    <property type="match status" value="1"/>
</dbReference>
<evidence type="ECO:0000259" key="1">
    <source>
        <dbReference type="PROSITE" id="PS50097"/>
    </source>
</evidence>
<name>A0ABQ9ZCZ1_9CRUS</name>
<comment type="caution">
    <text evidence="2">The sequence shown here is derived from an EMBL/GenBank/DDBJ whole genome shotgun (WGS) entry which is preliminary data.</text>
</comment>
<dbReference type="SMART" id="SM00225">
    <property type="entry name" value="BTB"/>
    <property type="match status" value="2"/>
</dbReference>
<feature type="domain" description="BTB" evidence="1">
    <location>
        <begin position="643"/>
        <end position="712"/>
    </location>
</feature>
<dbReference type="Proteomes" id="UP001234178">
    <property type="component" value="Unassembled WGS sequence"/>
</dbReference>